<feature type="compositionally biased region" description="Basic and acidic residues" evidence="1">
    <location>
        <begin position="26"/>
        <end position="60"/>
    </location>
</feature>
<name>A0A511DES7_9PSEU</name>
<dbReference type="Proteomes" id="UP000321685">
    <property type="component" value="Unassembled WGS sequence"/>
</dbReference>
<reference evidence="2 3" key="1">
    <citation type="submission" date="2019-07" db="EMBL/GenBank/DDBJ databases">
        <title>Whole genome shotgun sequence of Pseudonocardia sulfidoxydans NBRC 16205.</title>
        <authorList>
            <person name="Hosoyama A."/>
            <person name="Uohara A."/>
            <person name="Ohji S."/>
            <person name="Ichikawa N."/>
        </authorList>
    </citation>
    <scope>NUCLEOTIDE SEQUENCE [LARGE SCALE GENOMIC DNA]</scope>
    <source>
        <strain evidence="2 3">NBRC 16205</strain>
    </source>
</reference>
<accession>A0A511DES7</accession>
<feature type="region of interest" description="Disordered" evidence="1">
    <location>
        <begin position="1"/>
        <end position="145"/>
    </location>
</feature>
<gene>
    <name evidence="2" type="ORF">PSU4_22530</name>
</gene>
<evidence type="ECO:0000313" key="3">
    <source>
        <dbReference type="Proteomes" id="UP000321685"/>
    </source>
</evidence>
<sequence length="145" mass="15128">MRRPAAPGSARERDGRTRRAGAGRADAGKDRTKDTADDGSRDAKGSLERPRGEDTGRAERLPAQPGRAGRETRRAAGEASPTGRDGTGRDGTGRGRTGPRAPLPVTSAPVWVTRAPVPVTRAPGRGRNAPPRRAGVPALRTSVPT</sequence>
<organism evidence="2 3">
    <name type="scientific">Pseudonocardia sulfidoxydans NBRC 16205</name>
    <dbReference type="NCBI Taxonomy" id="1223511"/>
    <lineage>
        <taxon>Bacteria</taxon>
        <taxon>Bacillati</taxon>
        <taxon>Actinomycetota</taxon>
        <taxon>Actinomycetes</taxon>
        <taxon>Pseudonocardiales</taxon>
        <taxon>Pseudonocardiaceae</taxon>
        <taxon>Pseudonocardia</taxon>
    </lineage>
</organism>
<feature type="compositionally biased region" description="Low complexity" evidence="1">
    <location>
        <begin position="121"/>
        <end position="138"/>
    </location>
</feature>
<dbReference type="AlphaFoldDB" id="A0A511DES7"/>
<protein>
    <submittedName>
        <fullName evidence="2">Uncharacterized protein</fullName>
    </submittedName>
</protein>
<evidence type="ECO:0000313" key="2">
    <source>
        <dbReference type="EMBL" id="GEL23299.1"/>
    </source>
</evidence>
<dbReference type="EMBL" id="BJVJ01000017">
    <property type="protein sequence ID" value="GEL23299.1"/>
    <property type="molecule type" value="Genomic_DNA"/>
</dbReference>
<comment type="caution">
    <text evidence="2">The sequence shown here is derived from an EMBL/GenBank/DDBJ whole genome shotgun (WGS) entry which is preliminary data.</text>
</comment>
<evidence type="ECO:0000256" key="1">
    <source>
        <dbReference type="SAM" id="MobiDB-lite"/>
    </source>
</evidence>
<proteinExistence type="predicted"/>
<keyword evidence="3" id="KW-1185">Reference proteome</keyword>